<evidence type="ECO:0000256" key="1">
    <source>
        <dbReference type="ARBA" id="ARBA00005695"/>
    </source>
</evidence>
<protein>
    <submittedName>
        <fullName evidence="6">ABC transporter substrate-binding protein</fullName>
    </submittedName>
</protein>
<dbReference type="PIRSF" id="PIRSF002741">
    <property type="entry name" value="MppA"/>
    <property type="match status" value="1"/>
</dbReference>
<evidence type="ECO:0000256" key="3">
    <source>
        <dbReference type="ARBA" id="ARBA00022729"/>
    </source>
</evidence>
<dbReference type="Gene3D" id="3.40.190.10">
    <property type="entry name" value="Periplasmic binding protein-like II"/>
    <property type="match status" value="1"/>
</dbReference>
<dbReference type="InterPro" id="IPR000914">
    <property type="entry name" value="SBP_5_dom"/>
</dbReference>
<dbReference type="InterPro" id="IPR030678">
    <property type="entry name" value="Peptide/Ni-bd"/>
</dbReference>
<comment type="similarity">
    <text evidence="1">Belongs to the bacterial solute-binding protein 5 family.</text>
</comment>
<dbReference type="InterPro" id="IPR039424">
    <property type="entry name" value="SBP_5"/>
</dbReference>
<feature type="domain" description="Solute-binding protein family 5" evidence="5">
    <location>
        <begin position="113"/>
        <end position="474"/>
    </location>
</feature>
<dbReference type="Gene3D" id="3.10.105.10">
    <property type="entry name" value="Dipeptide-binding Protein, Domain 3"/>
    <property type="match status" value="1"/>
</dbReference>
<organism evidence="6 7">
    <name type="scientific">Halobellus rubicundus</name>
    <dbReference type="NCBI Taxonomy" id="2996466"/>
    <lineage>
        <taxon>Archaea</taxon>
        <taxon>Methanobacteriati</taxon>
        <taxon>Methanobacteriota</taxon>
        <taxon>Stenosarchaea group</taxon>
        <taxon>Halobacteria</taxon>
        <taxon>Halobacteriales</taxon>
        <taxon>Haloferacaceae</taxon>
        <taxon>Halobellus</taxon>
    </lineage>
</organism>
<dbReference type="PANTHER" id="PTHR30290:SF9">
    <property type="entry name" value="OLIGOPEPTIDE-BINDING PROTEIN APPA"/>
    <property type="match status" value="1"/>
</dbReference>
<feature type="region of interest" description="Disordered" evidence="4">
    <location>
        <begin position="29"/>
        <end position="88"/>
    </location>
</feature>
<comment type="caution">
    <text evidence="6">The sequence shown here is derived from an EMBL/GenBank/DDBJ whole genome shotgun (WGS) entry which is preliminary data.</text>
</comment>
<keyword evidence="2" id="KW-0813">Transport</keyword>
<dbReference type="PANTHER" id="PTHR30290">
    <property type="entry name" value="PERIPLASMIC BINDING COMPONENT OF ABC TRANSPORTER"/>
    <property type="match status" value="1"/>
</dbReference>
<dbReference type="GO" id="GO:0042597">
    <property type="term" value="C:periplasmic space"/>
    <property type="evidence" value="ECO:0007669"/>
    <property type="project" value="UniProtKB-ARBA"/>
</dbReference>
<dbReference type="EMBL" id="JBGNYA010000001">
    <property type="protein sequence ID" value="MFA1611452.1"/>
    <property type="molecule type" value="Genomic_DNA"/>
</dbReference>
<gene>
    <name evidence="6" type="ORF">OS889_10620</name>
</gene>
<dbReference type="CDD" id="cd08493">
    <property type="entry name" value="PBP2_DppA_like"/>
    <property type="match status" value="1"/>
</dbReference>
<dbReference type="Proteomes" id="UP001570511">
    <property type="component" value="Unassembled WGS sequence"/>
</dbReference>
<sequence>MVPDTNGTSRRSFLKRAGGASVAAASISSLAGCGGGGGEDTATEGDTDGGMEDTETEGDGDTGGGDTTRLRYGRGAHSSTLDPQNTTSGEVAKVTNQAYEGLISFQIGEAALTEGLATEWSLDGESVSLTLREDVTFHDGSEFTADDFIATYRRFVDEDYEYYFEDASVYGPFTLGNWIEEVEAPSDYELSITLTQTYAPFLRNLAMFAAVVISQEAIEGDTNLNEEMVGTGPFQLETLDDANNRIRLSAFDDYWGETPNVDEVLFLTRGQNSTRAQALVEEELDIIDGLDPDSMQIIEGSDTAENRTATGINIGYMAFNLSRVEAFRDRRVRRAISYAIDTQAIVENIYSGIATEADQPIPPALFGHNDDISPYEYDPEQAQSLLEEAGYGDGFSFSLTTFQNPRGYNPAPLPTAQTIRSNLAEVGIEVSIDDRQFSDYLTYTSQGRHDATLAGWYTDNADPDNFCYVLLHPQTEVPEGQDWVSWDTEGFNTSNNAAWANSEYMDLVEQAQTTTDQEERAQLYREAAQLAHDEAPWVFIDYADEVRGVSNGVSNYTVAAIGGPYLEVVEVE</sequence>
<evidence type="ECO:0000256" key="2">
    <source>
        <dbReference type="ARBA" id="ARBA00022448"/>
    </source>
</evidence>
<dbReference type="Gene3D" id="3.90.76.10">
    <property type="entry name" value="Dipeptide-binding Protein, Domain 1"/>
    <property type="match status" value="1"/>
</dbReference>
<reference evidence="6 7" key="1">
    <citation type="submission" date="2024-08" db="EMBL/GenBank/DDBJ databases">
        <title>Halobellus sp. MBLA0158 whole genome sequence.</title>
        <authorList>
            <person name="Hwang C.Y."/>
            <person name="Cho E.-S."/>
            <person name="Seo M.-J."/>
        </authorList>
    </citation>
    <scope>NUCLEOTIDE SEQUENCE [LARGE SCALE GENOMIC DNA]</scope>
    <source>
        <strain evidence="6 7">MBLA0158</strain>
    </source>
</reference>
<evidence type="ECO:0000313" key="7">
    <source>
        <dbReference type="Proteomes" id="UP001570511"/>
    </source>
</evidence>
<evidence type="ECO:0000259" key="5">
    <source>
        <dbReference type="Pfam" id="PF00496"/>
    </source>
</evidence>
<dbReference type="AlphaFoldDB" id="A0ABD5MC07"/>
<feature type="compositionally biased region" description="Acidic residues" evidence="4">
    <location>
        <begin position="41"/>
        <end position="60"/>
    </location>
</feature>
<proteinExistence type="inferred from homology"/>
<accession>A0ABD5MC07</accession>
<dbReference type="SUPFAM" id="SSF53850">
    <property type="entry name" value="Periplasmic binding protein-like II"/>
    <property type="match status" value="1"/>
</dbReference>
<dbReference type="PROSITE" id="PS51318">
    <property type="entry name" value="TAT"/>
    <property type="match status" value="1"/>
</dbReference>
<dbReference type="InterPro" id="IPR006311">
    <property type="entry name" value="TAT_signal"/>
</dbReference>
<name>A0ABD5MC07_9EURY</name>
<dbReference type="RefSeq" id="WP_372389743.1">
    <property type="nucleotide sequence ID" value="NZ_JBGNYA010000001.1"/>
</dbReference>
<dbReference type="Pfam" id="PF00496">
    <property type="entry name" value="SBP_bac_5"/>
    <property type="match status" value="1"/>
</dbReference>
<evidence type="ECO:0000313" key="6">
    <source>
        <dbReference type="EMBL" id="MFA1611452.1"/>
    </source>
</evidence>
<feature type="compositionally biased region" description="Polar residues" evidence="4">
    <location>
        <begin position="77"/>
        <end position="88"/>
    </location>
</feature>
<keyword evidence="3" id="KW-0732">Signal</keyword>
<evidence type="ECO:0000256" key="4">
    <source>
        <dbReference type="SAM" id="MobiDB-lite"/>
    </source>
</evidence>
<keyword evidence="7" id="KW-1185">Reference proteome</keyword>